<dbReference type="GO" id="GO:0006352">
    <property type="term" value="P:DNA-templated transcription initiation"/>
    <property type="evidence" value="ECO:0007669"/>
    <property type="project" value="InterPro"/>
</dbReference>
<evidence type="ECO:0000256" key="5">
    <source>
        <dbReference type="SAM" id="MobiDB-lite"/>
    </source>
</evidence>
<keyword evidence="4" id="KW-0804">Transcription</keyword>
<dbReference type="Gene3D" id="1.10.10.10">
    <property type="entry name" value="Winged helix-like DNA-binding domain superfamily/Winged helix DNA-binding domain"/>
    <property type="match status" value="1"/>
</dbReference>
<dbReference type="EMBL" id="CP046908">
    <property type="protein sequence ID" value="QGZ35364.1"/>
    <property type="molecule type" value="Genomic_DNA"/>
</dbReference>
<dbReference type="SUPFAM" id="SSF88659">
    <property type="entry name" value="Sigma3 and sigma4 domains of RNA polymerase sigma factors"/>
    <property type="match status" value="1"/>
</dbReference>
<dbReference type="CDD" id="cd06171">
    <property type="entry name" value="Sigma70_r4"/>
    <property type="match status" value="1"/>
</dbReference>
<dbReference type="Pfam" id="PF04542">
    <property type="entry name" value="Sigma70_r2"/>
    <property type="match status" value="1"/>
</dbReference>
<keyword evidence="2" id="KW-0805">Transcription regulation</keyword>
<evidence type="ECO:0000256" key="3">
    <source>
        <dbReference type="ARBA" id="ARBA00023082"/>
    </source>
</evidence>
<dbReference type="InterPro" id="IPR013249">
    <property type="entry name" value="RNA_pol_sigma70_r4_t2"/>
</dbReference>
<feature type="region of interest" description="Disordered" evidence="5">
    <location>
        <begin position="32"/>
        <end position="58"/>
    </location>
</feature>
<dbReference type="AlphaFoldDB" id="A0A857C8N7"/>
<protein>
    <submittedName>
        <fullName evidence="8">Sigma-70 family RNA polymerase sigma factor</fullName>
    </submittedName>
</protein>
<keyword evidence="3" id="KW-0731">Sigma factor</keyword>
<evidence type="ECO:0000256" key="1">
    <source>
        <dbReference type="ARBA" id="ARBA00010641"/>
    </source>
</evidence>
<dbReference type="InterPro" id="IPR036388">
    <property type="entry name" value="WH-like_DNA-bd_sf"/>
</dbReference>
<proteinExistence type="inferred from homology"/>
<name>A0A857C8N7_9HYPH</name>
<dbReference type="GO" id="GO:0003677">
    <property type="term" value="F:DNA binding"/>
    <property type="evidence" value="ECO:0007669"/>
    <property type="project" value="InterPro"/>
</dbReference>
<organism evidence="8 9">
    <name type="scientific">Stappia indica</name>
    <dbReference type="NCBI Taxonomy" id="538381"/>
    <lineage>
        <taxon>Bacteria</taxon>
        <taxon>Pseudomonadati</taxon>
        <taxon>Pseudomonadota</taxon>
        <taxon>Alphaproteobacteria</taxon>
        <taxon>Hyphomicrobiales</taxon>
        <taxon>Stappiaceae</taxon>
        <taxon>Stappia</taxon>
    </lineage>
</organism>
<dbReference type="Pfam" id="PF08281">
    <property type="entry name" value="Sigma70_r4_2"/>
    <property type="match status" value="1"/>
</dbReference>
<dbReference type="OrthoDB" id="9784272at2"/>
<dbReference type="GO" id="GO:0016987">
    <property type="term" value="F:sigma factor activity"/>
    <property type="evidence" value="ECO:0007669"/>
    <property type="project" value="UniProtKB-KW"/>
</dbReference>
<feature type="domain" description="RNA polymerase sigma factor 70 region 4 type 2" evidence="7">
    <location>
        <begin position="184"/>
        <end position="236"/>
    </location>
</feature>
<dbReference type="InterPro" id="IPR039425">
    <property type="entry name" value="RNA_pol_sigma-70-like"/>
</dbReference>
<sequence>MLGGRVRPAHAHRRNARLPLLDGSYRNPVAALRPGRRKTDESGQIDKAGTFRPDSGGSSVRVTVEDRFSRLIAKVAQDRDRAAFAELFDHFAPRLKAYLMRLGSDGATAEELTQEVMITLWRKAGLFDASRANAATWLFRIARNRRIDSLRRDRSALLDAEDPSLRPPAPEDQDDELDARMREERVREAMKELPEEQADLIRRAFFSGLSHSQIAEDTGLPLGTVKSRIRLAFTRLRRILEADEAIDTD</sequence>
<dbReference type="NCBIfam" id="TIGR02937">
    <property type="entry name" value="sigma70-ECF"/>
    <property type="match status" value="1"/>
</dbReference>
<evidence type="ECO:0000313" key="9">
    <source>
        <dbReference type="Proteomes" id="UP000435648"/>
    </source>
</evidence>
<evidence type="ECO:0000259" key="7">
    <source>
        <dbReference type="Pfam" id="PF08281"/>
    </source>
</evidence>
<evidence type="ECO:0000256" key="2">
    <source>
        <dbReference type="ARBA" id="ARBA00023015"/>
    </source>
</evidence>
<dbReference type="InterPro" id="IPR014284">
    <property type="entry name" value="RNA_pol_sigma-70_dom"/>
</dbReference>
<accession>A0A857C8N7</accession>
<dbReference type="PANTHER" id="PTHR43133:SF62">
    <property type="entry name" value="RNA POLYMERASE SIGMA FACTOR SIGZ"/>
    <property type="match status" value="1"/>
</dbReference>
<dbReference type="KEGG" id="siw:GH266_13195"/>
<reference evidence="8 9" key="1">
    <citation type="submission" date="2019-12" db="EMBL/GenBank/DDBJ databases">
        <title>The genome of Stappia indica PHM037.</title>
        <authorList>
            <person name="Kacar D."/>
            <person name="Galan B."/>
            <person name="Canedo L."/>
            <person name="Rodriguez P."/>
            <person name="de la Calle F."/>
            <person name="Garcia J.L."/>
        </authorList>
    </citation>
    <scope>NUCLEOTIDE SEQUENCE [LARGE SCALE GENOMIC DNA]</scope>
    <source>
        <strain evidence="8 9">PHM037</strain>
    </source>
</reference>
<dbReference type="InterPro" id="IPR013325">
    <property type="entry name" value="RNA_pol_sigma_r2"/>
</dbReference>
<dbReference type="SUPFAM" id="SSF88946">
    <property type="entry name" value="Sigma2 domain of RNA polymerase sigma factors"/>
    <property type="match status" value="1"/>
</dbReference>
<comment type="similarity">
    <text evidence="1">Belongs to the sigma-70 factor family. ECF subfamily.</text>
</comment>
<evidence type="ECO:0000313" key="8">
    <source>
        <dbReference type="EMBL" id="QGZ35364.1"/>
    </source>
</evidence>
<dbReference type="Gene3D" id="1.10.1740.10">
    <property type="match status" value="1"/>
</dbReference>
<evidence type="ECO:0000259" key="6">
    <source>
        <dbReference type="Pfam" id="PF04542"/>
    </source>
</evidence>
<gene>
    <name evidence="8" type="ORF">GH266_13195</name>
</gene>
<evidence type="ECO:0000256" key="4">
    <source>
        <dbReference type="ARBA" id="ARBA00023163"/>
    </source>
</evidence>
<feature type="domain" description="RNA polymerase sigma-70 region 2" evidence="6">
    <location>
        <begin position="87"/>
        <end position="154"/>
    </location>
</feature>
<dbReference type="InterPro" id="IPR007627">
    <property type="entry name" value="RNA_pol_sigma70_r2"/>
</dbReference>
<dbReference type="PANTHER" id="PTHR43133">
    <property type="entry name" value="RNA POLYMERASE ECF-TYPE SIGMA FACTO"/>
    <property type="match status" value="1"/>
</dbReference>
<dbReference type="Proteomes" id="UP000435648">
    <property type="component" value="Chromosome"/>
</dbReference>
<dbReference type="InterPro" id="IPR013324">
    <property type="entry name" value="RNA_pol_sigma_r3/r4-like"/>
</dbReference>